<dbReference type="Proteomes" id="UP001215216">
    <property type="component" value="Chromosome"/>
</dbReference>
<feature type="transmembrane region" description="Helical" evidence="9">
    <location>
        <begin position="73"/>
        <end position="95"/>
    </location>
</feature>
<protein>
    <submittedName>
        <fullName evidence="10">Branched-chain amino acid transport system II carrier protein</fullName>
    </submittedName>
</protein>
<feature type="transmembrane region" description="Helical" evidence="9">
    <location>
        <begin position="185"/>
        <end position="211"/>
    </location>
</feature>
<feature type="transmembrane region" description="Helical" evidence="9">
    <location>
        <begin position="307"/>
        <end position="330"/>
    </location>
</feature>
<keyword evidence="5 9" id="KW-0812">Transmembrane</keyword>
<dbReference type="PANTHER" id="PTHR30588">
    <property type="entry name" value="BRANCHED-CHAIN AMINO ACID TRANSPORT SYSTEM 2 CARRIER PROTEIN"/>
    <property type="match status" value="1"/>
</dbReference>
<keyword evidence="3" id="KW-0813">Transport</keyword>
<name>A0ABY8FYV5_9ACTO</name>
<feature type="transmembrane region" description="Helical" evidence="9">
    <location>
        <begin position="336"/>
        <end position="354"/>
    </location>
</feature>
<sequence length="430" mass="44782">MHVRTLLVTGLALFAMFFGAGNLIVPVMIGVDGGSEAWVAALGFLSTGVLLPVLSMVALATKRPDESRLADRMGTTFGLTVTTLIFLFTGMVYVIPRVGAVSFEMGAAPIVGSSPLALFTCSAIFFALTLALALRPNRIVARIGIVLTPALLILLLVLIVAAWNVPLVNVQPKGTFTSSPVVAGFIQGYFTMDALAAQMFGGVILSSLAAAGFRGRNIHRGTAIAGIMAGAILGIIYLGLVAVGRVGQGSNGAQVIANVAREMFGSGGQAVFGLIVALACLTTALGLTGASVEYFHGLVPSISRRGWLYICIGVSFALTNLGLERILAVVAPANQLLYPIVIVLVVVTLLAAGIHRDLYWSYRLPAWVAGGLSVLEAAWSTGMAVAAPLRSVLDFFPFGSLQMAWVVPAACALAVGLLLDLRLTKRADVA</sequence>
<keyword evidence="7 9" id="KW-1133">Transmembrane helix</keyword>
<feature type="transmembrane region" description="Helical" evidence="9">
    <location>
        <begin position="146"/>
        <end position="165"/>
    </location>
</feature>
<feature type="transmembrane region" description="Helical" evidence="9">
    <location>
        <begin position="115"/>
        <end position="134"/>
    </location>
</feature>
<evidence type="ECO:0000313" key="11">
    <source>
        <dbReference type="Proteomes" id="UP001215216"/>
    </source>
</evidence>
<evidence type="ECO:0000256" key="2">
    <source>
        <dbReference type="ARBA" id="ARBA00008540"/>
    </source>
</evidence>
<feature type="transmembrane region" description="Helical" evidence="9">
    <location>
        <begin position="270"/>
        <end position="295"/>
    </location>
</feature>
<dbReference type="Pfam" id="PF05525">
    <property type="entry name" value="Branch_AA_trans"/>
    <property type="match status" value="1"/>
</dbReference>
<feature type="transmembrane region" description="Helical" evidence="9">
    <location>
        <begin position="395"/>
        <end position="419"/>
    </location>
</feature>
<keyword evidence="6" id="KW-0029">Amino-acid transport</keyword>
<evidence type="ECO:0000256" key="4">
    <source>
        <dbReference type="ARBA" id="ARBA00022475"/>
    </source>
</evidence>
<evidence type="ECO:0000313" key="10">
    <source>
        <dbReference type="EMBL" id="WFM83706.1"/>
    </source>
</evidence>
<comment type="similarity">
    <text evidence="2">Belongs to the branched chain amino acid transporter family.</text>
</comment>
<accession>A0ABY8FYV5</accession>
<dbReference type="PANTHER" id="PTHR30588:SF0">
    <property type="entry name" value="BRANCHED-CHAIN AMINO ACID PERMEASE BRNQ"/>
    <property type="match status" value="1"/>
</dbReference>
<evidence type="ECO:0000256" key="6">
    <source>
        <dbReference type="ARBA" id="ARBA00022970"/>
    </source>
</evidence>
<gene>
    <name evidence="10" type="primary">brnQ</name>
    <name evidence="10" type="ORF">P7079_01620</name>
</gene>
<keyword evidence="8 9" id="KW-0472">Membrane</keyword>
<evidence type="ECO:0000256" key="5">
    <source>
        <dbReference type="ARBA" id="ARBA00022692"/>
    </source>
</evidence>
<dbReference type="Gene3D" id="1.20.1740.10">
    <property type="entry name" value="Amino acid/polyamine transporter I"/>
    <property type="match status" value="1"/>
</dbReference>
<organism evidence="10 11">
    <name type="scientific">Arcanobacterium canis</name>
    <dbReference type="NCBI Taxonomy" id="999183"/>
    <lineage>
        <taxon>Bacteria</taxon>
        <taxon>Bacillati</taxon>
        <taxon>Actinomycetota</taxon>
        <taxon>Actinomycetes</taxon>
        <taxon>Actinomycetales</taxon>
        <taxon>Actinomycetaceae</taxon>
        <taxon>Arcanobacterium</taxon>
    </lineage>
</organism>
<reference evidence="10 11" key="1">
    <citation type="submission" date="2023-03" db="EMBL/GenBank/DDBJ databases">
        <title>Complete genome of Arcanobacterium canis strain DSM 25104 isolated in 2010 from a canine otitis externa in Germany.</title>
        <authorList>
            <person name="Borowiak M."/>
            <person name="Kreitlow A."/>
            <person name="Malorny B."/>
            <person name="Laemmler C."/>
            <person name="Prenger-Berninghoff E."/>
            <person name="Ploetz M."/>
            <person name="Abdulmawjood A."/>
        </authorList>
    </citation>
    <scope>NUCLEOTIDE SEQUENCE [LARGE SCALE GENOMIC DNA]</scope>
    <source>
        <strain evidence="10 11">DSM 25104</strain>
    </source>
</reference>
<feature type="transmembrane region" description="Helical" evidence="9">
    <location>
        <begin position="7"/>
        <end position="31"/>
    </location>
</feature>
<feature type="transmembrane region" description="Helical" evidence="9">
    <location>
        <begin position="37"/>
        <end position="61"/>
    </location>
</feature>
<keyword evidence="11" id="KW-1185">Reference proteome</keyword>
<dbReference type="EMBL" id="CP121208">
    <property type="protein sequence ID" value="WFM83706.1"/>
    <property type="molecule type" value="Genomic_DNA"/>
</dbReference>
<evidence type="ECO:0000256" key="3">
    <source>
        <dbReference type="ARBA" id="ARBA00022448"/>
    </source>
</evidence>
<feature type="transmembrane region" description="Helical" evidence="9">
    <location>
        <begin position="366"/>
        <end position="389"/>
    </location>
</feature>
<dbReference type="NCBIfam" id="TIGR00796">
    <property type="entry name" value="livcs"/>
    <property type="match status" value="1"/>
</dbReference>
<comment type="subcellular location">
    <subcellularLocation>
        <location evidence="1">Cell membrane</location>
        <topology evidence="1">Multi-pass membrane protein</topology>
    </subcellularLocation>
</comment>
<evidence type="ECO:0000256" key="7">
    <source>
        <dbReference type="ARBA" id="ARBA00022989"/>
    </source>
</evidence>
<evidence type="ECO:0000256" key="1">
    <source>
        <dbReference type="ARBA" id="ARBA00004651"/>
    </source>
</evidence>
<evidence type="ECO:0000256" key="8">
    <source>
        <dbReference type="ARBA" id="ARBA00023136"/>
    </source>
</evidence>
<proteinExistence type="inferred from homology"/>
<keyword evidence="4" id="KW-1003">Cell membrane</keyword>
<evidence type="ECO:0000256" key="9">
    <source>
        <dbReference type="SAM" id="Phobius"/>
    </source>
</evidence>
<dbReference type="InterPro" id="IPR004685">
    <property type="entry name" value="Brnchd-chn_aa_trnsp_Livcs"/>
</dbReference>
<feature type="transmembrane region" description="Helical" evidence="9">
    <location>
        <begin position="223"/>
        <end position="243"/>
    </location>
</feature>
<dbReference type="RefSeq" id="WP_278013101.1">
    <property type="nucleotide sequence ID" value="NZ_CP121208.1"/>
</dbReference>